<sequence>MVRIRPERFPPGSVKKLHARSAGPFRISSKINSNAYVLDLPKGFNINPTFNIEDLVAFEGPELNPENPLQIEPCENPTSEIPSLPPLPNLPHLPNAEKIDAILDDEIISMKEVGAIGTWFIGKGNR</sequence>
<evidence type="ECO:0000259" key="1">
    <source>
        <dbReference type="Pfam" id="PF24626"/>
    </source>
</evidence>
<dbReference type="InterPro" id="IPR056924">
    <property type="entry name" value="SH3_Tf2-1"/>
</dbReference>
<reference evidence="2" key="1">
    <citation type="journal article" date="2022" name="Front. Genet.">
        <title>Chromosome-Scale Assembly of the Dendrobium nobile Genome Provides Insights Into the Molecular Mechanism of the Biosynthesis of the Medicinal Active Ingredient of Dendrobium.</title>
        <authorList>
            <person name="Xu Q."/>
            <person name="Niu S.-C."/>
            <person name="Li K.-L."/>
            <person name="Zheng P.-J."/>
            <person name="Zhang X.-J."/>
            <person name="Jia Y."/>
            <person name="Liu Y."/>
            <person name="Niu Y.-X."/>
            <person name="Yu L.-H."/>
            <person name="Chen D.-F."/>
            <person name="Zhang G.-Q."/>
        </authorList>
    </citation>
    <scope>NUCLEOTIDE SEQUENCE</scope>
    <source>
        <tissue evidence="2">Leaf</tissue>
    </source>
</reference>
<accession>A0A8T3B4U0</accession>
<gene>
    <name evidence="2" type="ORF">KFK09_015055</name>
</gene>
<feature type="domain" description="Tf2-1-like SH3-like" evidence="1">
    <location>
        <begin position="1"/>
        <end position="57"/>
    </location>
</feature>
<dbReference type="EMBL" id="JAGYWB010000011">
    <property type="protein sequence ID" value="KAI0504108.1"/>
    <property type="molecule type" value="Genomic_DNA"/>
</dbReference>
<evidence type="ECO:0000313" key="2">
    <source>
        <dbReference type="EMBL" id="KAI0504108.1"/>
    </source>
</evidence>
<proteinExistence type="predicted"/>
<dbReference type="OrthoDB" id="1935586at2759"/>
<evidence type="ECO:0000313" key="3">
    <source>
        <dbReference type="Proteomes" id="UP000829196"/>
    </source>
</evidence>
<keyword evidence="3" id="KW-1185">Reference proteome</keyword>
<dbReference type="Pfam" id="PF24626">
    <property type="entry name" value="SH3_Tf2-1"/>
    <property type="match status" value="1"/>
</dbReference>
<name>A0A8T3B4U0_DENNO</name>
<dbReference type="Proteomes" id="UP000829196">
    <property type="component" value="Unassembled WGS sequence"/>
</dbReference>
<protein>
    <recommendedName>
        <fullName evidence="1">Tf2-1-like SH3-like domain-containing protein</fullName>
    </recommendedName>
</protein>
<comment type="caution">
    <text evidence="2">The sequence shown here is derived from an EMBL/GenBank/DDBJ whole genome shotgun (WGS) entry which is preliminary data.</text>
</comment>
<organism evidence="2 3">
    <name type="scientific">Dendrobium nobile</name>
    <name type="common">Orchid</name>
    <dbReference type="NCBI Taxonomy" id="94219"/>
    <lineage>
        <taxon>Eukaryota</taxon>
        <taxon>Viridiplantae</taxon>
        <taxon>Streptophyta</taxon>
        <taxon>Embryophyta</taxon>
        <taxon>Tracheophyta</taxon>
        <taxon>Spermatophyta</taxon>
        <taxon>Magnoliopsida</taxon>
        <taxon>Liliopsida</taxon>
        <taxon>Asparagales</taxon>
        <taxon>Orchidaceae</taxon>
        <taxon>Epidendroideae</taxon>
        <taxon>Malaxideae</taxon>
        <taxon>Dendrobiinae</taxon>
        <taxon>Dendrobium</taxon>
    </lineage>
</organism>
<dbReference type="AlphaFoldDB" id="A0A8T3B4U0"/>